<keyword evidence="9 16" id="KW-0479">Metal-binding</keyword>
<dbReference type="GO" id="GO:0000287">
    <property type="term" value="F:magnesium ion binding"/>
    <property type="evidence" value="ECO:0007669"/>
    <property type="project" value="UniProtKB-UniRule"/>
</dbReference>
<organism evidence="18 19">
    <name type="scientific">Mangrovivirga cuniculi</name>
    <dbReference type="NCBI Taxonomy" id="2715131"/>
    <lineage>
        <taxon>Bacteria</taxon>
        <taxon>Pseudomonadati</taxon>
        <taxon>Bacteroidota</taxon>
        <taxon>Cytophagia</taxon>
        <taxon>Cytophagales</taxon>
        <taxon>Mangrovivirgaceae</taxon>
        <taxon>Mangrovivirga</taxon>
    </lineage>
</organism>
<dbReference type="InterPro" id="IPR053848">
    <property type="entry name" value="IMS_HHH_1"/>
</dbReference>
<dbReference type="HAMAP" id="MF_01113">
    <property type="entry name" value="DNApol_IV"/>
    <property type="match status" value="1"/>
</dbReference>
<dbReference type="EC" id="2.7.7.7" evidence="16"/>
<name>A0A4D7JS75_9BACT</name>
<evidence type="ECO:0000256" key="11">
    <source>
        <dbReference type="ARBA" id="ARBA00022842"/>
    </source>
</evidence>
<dbReference type="SUPFAM" id="SSF100879">
    <property type="entry name" value="Lesion bypass DNA polymerase (Y-family), little finger domain"/>
    <property type="match status" value="1"/>
</dbReference>
<dbReference type="NCBIfam" id="NF002677">
    <property type="entry name" value="PRK02406.1"/>
    <property type="match status" value="1"/>
</dbReference>
<evidence type="ECO:0000256" key="3">
    <source>
        <dbReference type="ARBA" id="ARBA00011245"/>
    </source>
</evidence>
<feature type="binding site" evidence="16">
    <location>
        <position position="112"/>
    </location>
    <ligand>
        <name>Mg(2+)</name>
        <dbReference type="ChEBI" id="CHEBI:18420"/>
    </ligand>
</feature>
<evidence type="ECO:0000256" key="12">
    <source>
        <dbReference type="ARBA" id="ARBA00022932"/>
    </source>
</evidence>
<dbReference type="InterPro" id="IPR017961">
    <property type="entry name" value="DNA_pol_Y-fam_little_finger"/>
</dbReference>
<gene>
    <name evidence="16" type="primary">dinB</name>
    <name evidence="18" type="ORF">DCC35_12690</name>
</gene>
<evidence type="ECO:0000256" key="7">
    <source>
        <dbReference type="ARBA" id="ARBA00022695"/>
    </source>
</evidence>
<comment type="cofactor">
    <cofactor evidence="16">
        <name>Mg(2+)</name>
        <dbReference type="ChEBI" id="CHEBI:18420"/>
    </cofactor>
    <text evidence="16">Binds 2 magnesium ions per subunit.</text>
</comment>
<dbReference type="GO" id="GO:0003887">
    <property type="term" value="F:DNA-directed DNA polymerase activity"/>
    <property type="evidence" value="ECO:0007669"/>
    <property type="project" value="UniProtKB-UniRule"/>
</dbReference>
<dbReference type="KEGG" id="fpf:DCC35_12690"/>
<evidence type="ECO:0000256" key="5">
    <source>
        <dbReference type="ARBA" id="ARBA00022490"/>
    </source>
</evidence>
<dbReference type="GO" id="GO:0006261">
    <property type="term" value="P:DNA-templated DNA replication"/>
    <property type="evidence" value="ECO:0007669"/>
    <property type="project" value="UniProtKB-UniRule"/>
</dbReference>
<evidence type="ECO:0000256" key="1">
    <source>
        <dbReference type="ARBA" id="ARBA00004496"/>
    </source>
</evidence>
<dbReference type="Gene3D" id="3.30.70.270">
    <property type="match status" value="1"/>
</dbReference>
<dbReference type="Gene3D" id="1.10.150.20">
    <property type="entry name" value="5' to 3' exonuclease, C-terminal subdomain"/>
    <property type="match status" value="1"/>
</dbReference>
<dbReference type="RefSeq" id="WP_137091138.1">
    <property type="nucleotide sequence ID" value="NZ_CP028923.1"/>
</dbReference>
<keyword evidence="4 16" id="KW-0515">Mutator protein</keyword>
<dbReference type="GO" id="GO:0005829">
    <property type="term" value="C:cytosol"/>
    <property type="evidence" value="ECO:0007669"/>
    <property type="project" value="TreeGrafter"/>
</dbReference>
<feature type="active site" evidence="16">
    <location>
        <position position="113"/>
    </location>
</feature>
<proteinExistence type="inferred from homology"/>
<dbReference type="GO" id="GO:0006281">
    <property type="term" value="P:DNA repair"/>
    <property type="evidence" value="ECO:0007669"/>
    <property type="project" value="UniProtKB-UniRule"/>
</dbReference>
<dbReference type="GO" id="GO:0003684">
    <property type="term" value="F:damaged DNA binding"/>
    <property type="evidence" value="ECO:0007669"/>
    <property type="project" value="InterPro"/>
</dbReference>
<dbReference type="PROSITE" id="PS50173">
    <property type="entry name" value="UMUC"/>
    <property type="match status" value="1"/>
</dbReference>
<keyword evidence="12 16" id="KW-0239">DNA-directed DNA polymerase</keyword>
<keyword evidence="5 16" id="KW-0963">Cytoplasm</keyword>
<dbReference type="InterPro" id="IPR022880">
    <property type="entry name" value="DNApol_IV"/>
</dbReference>
<dbReference type="Gene3D" id="3.40.1170.60">
    <property type="match status" value="1"/>
</dbReference>
<accession>A0A4D7JS75</accession>
<comment type="subunit">
    <text evidence="3 16">Monomer.</text>
</comment>
<comment type="similarity">
    <text evidence="2 16">Belongs to the DNA polymerase type-Y family.</text>
</comment>
<evidence type="ECO:0000259" key="17">
    <source>
        <dbReference type="PROSITE" id="PS50173"/>
    </source>
</evidence>
<keyword evidence="7 16" id="KW-0548">Nucleotidyltransferase</keyword>
<feature type="domain" description="UmuC" evidence="17">
    <location>
        <begin position="14"/>
        <end position="194"/>
    </location>
</feature>
<dbReference type="Gene3D" id="3.30.1490.100">
    <property type="entry name" value="DNA polymerase, Y-family, little finger domain"/>
    <property type="match status" value="1"/>
</dbReference>
<evidence type="ECO:0000256" key="15">
    <source>
        <dbReference type="ARBA" id="ARBA00049244"/>
    </source>
</evidence>
<dbReference type="FunFam" id="3.30.1490.100:FF:000004">
    <property type="entry name" value="DNA polymerase IV"/>
    <property type="match status" value="1"/>
</dbReference>
<dbReference type="Pfam" id="PF00817">
    <property type="entry name" value="IMS"/>
    <property type="match status" value="1"/>
</dbReference>
<evidence type="ECO:0000256" key="13">
    <source>
        <dbReference type="ARBA" id="ARBA00023125"/>
    </source>
</evidence>
<dbReference type="InterPro" id="IPR001126">
    <property type="entry name" value="UmuC"/>
</dbReference>
<comment type="subcellular location">
    <subcellularLocation>
        <location evidence="1 16">Cytoplasm</location>
    </subcellularLocation>
</comment>
<dbReference type="FunFam" id="1.10.150.20:FF:000019">
    <property type="entry name" value="DNA polymerase IV"/>
    <property type="match status" value="1"/>
</dbReference>
<keyword evidence="6 16" id="KW-0808">Transferase</keyword>
<dbReference type="CDD" id="cd03586">
    <property type="entry name" value="PolY_Pol_IV_kappa"/>
    <property type="match status" value="1"/>
</dbReference>
<evidence type="ECO:0000256" key="10">
    <source>
        <dbReference type="ARBA" id="ARBA00022763"/>
    </source>
</evidence>
<feature type="site" description="Substrate discrimination" evidence="16">
    <location>
        <position position="23"/>
    </location>
</feature>
<keyword evidence="13 16" id="KW-0238">DNA-binding</keyword>
<reference evidence="18 19" key="1">
    <citation type="submission" date="2018-04" db="EMBL/GenBank/DDBJ databases">
        <title>Complete genome uncultured novel isolate.</title>
        <authorList>
            <person name="Merlino G."/>
        </authorList>
    </citation>
    <scope>NUCLEOTIDE SEQUENCE [LARGE SCALE GENOMIC DNA]</scope>
    <source>
        <strain evidence="19">R1DC9</strain>
    </source>
</reference>
<dbReference type="InterPro" id="IPR043128">
    <property type="entry name" value="Rev_trsase/Diguanyl_cyclase"/>
</dbReference>
<dbReference type="PANTHER" id="PTHR11076">
    <property type="entry name" value="DNA REPAIR POLYMERASE UMUC / TRANSFERASE FAMILY MEMBER"/>
    <property type="match status" value="1"/>
</dbReference>
<dbReference type="OrthoDB" id="9808813at2"/>
<dbReference type="FunFam" id="3.40.1170.60:FF:000001">
    <property type="entry name" value="DNA polymerase IV"/>
    <property type="match status" value="1"/>
</dbReference>
<dbReference type="Proteomes" id="UP000298616">
    <property type="component" value="Chromosome"/>
</dbReference>
<evidence type="ECO:0000313" key="19">
    <source>
        <dbReference type="Proteomes" id="UP000298616"/>
    </source>
</evidence>
<comment type="function">
    <text evidence="16">Poorly processive, error-prone DNA polymerase involved in untargeted mutagenesis. Copies undamaged DNA at stalled replication forks, which arise in vivo from mismatched or misaligned primer ends. These misaligned primers can be extended by PolIV. Exhibits no 3'-5' exonuclease (proofreading) activity. May be involved in translesional synthesis, in conjunction with the beta clamp from PolIII.</text>
</comment>
<keyword evidence="19" id="KW-1185">Reference proteome</keyword>
<dbReference type="SUPFAM" id="SSF56672">
    <property type="entry name" value="DNA/RNA polymerases"/>
    <property type="match status" value="1"/>
</dbReference>
<dbReference type="Pfam" id="PF11799">
    <property type="entry name" value="IMS_C"/>
    <property type="match status" value="1"/>
</dbReference>
<dbReference type="GO" id="GO:0042276">
    <property type="term" value="P:error-prone translesion synthesis"/>
    <property type="evidence" value="ECO:0007669"/>
    <property type="project" value="TreeGrafter"/>
</dbReference>
<evidence type="ECO:0000256" key="14">
    <source>
        <dbReference type="ARBA" id="ARBA00023204"/>
    </source>
</evidence>
<dbReference type="InterPro" id="IPR043502">
    <property type="entry name" value="DNA/RNA_pol_sf"/>
</dbReference>
<feature type="binding site" evidence="16">
    <location>
        <position position="18"/>
    </location>
    <ligand>
        <name>Mg(2+)</name>
        <dbReference type="ChEBI" id="CHEBI:18420"/>
    </ligand>
</feature>
<evidence type="ECO:0000313" key="18">
    <source>
        <dbReference type="EMBL" id="QCK15542.1"/>
    </source>
</evidence>
<sequence>MNANHLSSQVTKKIIHVDMDAFYASVEQRDDPKLRNKPVAVGGGSDRGVVAAASYEARKYGVKSAMPGVIAKRKCPSLIFVKPRFEIYKQVSHEIREIFYEYTDLVEPLSLDEAFLDVTQNKLGILSATKIAKEIKRKVKETTGLTASAGISVNKFLAKTATDIHKPDGLTLIPPENVTSFIEKLPIEKFFGVGKSTSEKMHRMGILYGKDLKQLSLERLKSNFGKQGQYFYNIARGIDERPVVADRIRKSVSAERTFEKDHRQESYLQDFLTGLIDKIFEWSKKNENFGRTVTVKIKDNQFRIYSKSHSSTLPFKEKELIHKVASQLLNDLLYEKKYPAVRLLGFGISTLTKANEGDLQLTIDF</sequence>
<dbReference type="AlphaFoldDB" id="A0A4D7JS75"/>
<keyword evidence="10 16" id="KW-0227">DNA damage</keyword>
<comment type="catalytic activity">
    <reaction evidence="15 16">
        <text>DNA(n) + a 2'-deoxyribonucleoside 5'-triphosphate = DNA(n+1) + diphosphate</text>
        <dbReference type="Rhea" id="RHEA:22508"/>
        <dbReference type="Rhea" id="RHEA-COMP:17339"/>
        <dbReference type="Rhea" id="RHEA-COMP:17340"/>
        <dbReference type="ChEBI" id="CHEBI:33019"/>
        <dbReference type="ChEBI" id="CHEBI:61560"/>
        <dbReference type="ChEBI" id="CHEBI:173112"/>
        <dbReference type="EC" id="2.7.7.7"/>
    </reaction>
</comment>
<dbReference type="EMBL" id="CP028923">
    <property type="protein sequence ID" value="QCK15542.1"/>
    <property type="molecule type" value="Genomic_DNA"/>
</dbReference>
<dbReference type="Pfam" id="PF21999">
    <property type="entry name" value="IMS_HHH_1"/>
    <property type="match status" value="1"/>
</dbReference>
<evidence type="ECO:0000256" key="6">
    <source>
        <dbReference type="ARBA" id="ARBA00022679"/>
    </source>
</evidence>
<keyword evidence="11 16" id="KW-0460">Magnesium</keyword>
<dbReference type="GO" id="GO:0009432">
    <property type="term" value="P:SOS response"/>
    <property type="evidence" value="ECO:0007669"/>
    <property type="project" value="UniProtKB-ARBA"/>
</dbReference>
<evidence type="ECO:0000256" key="8">
    <source>
        <dbReference type="ARBA" id="ARBA00022705"/>
    </source>
</evidence>
<evidence type="ECO:0000256" key="9">
    <source>
        <dbReference type="ARBA" id="ARBA00022723"/>
    </source>
</evidence>
<protein>
    <recommendedName>
        <fullName evidence="16">DNA polymerase IV</fullName>
        <shortName evidence="16">Pol IV</shortName>
        <ecNumber evidence="16">2.7.7.7</ecNumber>
    </recommendedName>
</protein>
<dbReference type="NCBIfam" id="NF010731">
    <property type="entry name" value="PRK14133.1"/>
    <property type="match status" value="1"/>
</dbReference>
<evidence type="ECO:0000256" key="4">
    <source>
        <dbReference type="ARBA" id="ARBA00022457"/>
    </source>
</evidence>
<keyword evidence="8 16" id="KW-0235">DNA replication</keyword>
<keyword evidence="14 16" id="KW-0234">DNA repair</keyword>
<dbReference type="InterPro" id="IPR036775">
    <property type="entry name" value="DNA_pol_Y-fam_lit_finger_sf"/>
</dbReference>
<evidence type="ECO:0000256" key="2">
    <source>
        <dbReference type="ARBA" id="ARBA00010945"/>
    </source>
</evidence>
<dbReference type="InterPro" id="IPR050116">
    <property type="entry name" value="DNA_polymerase-Y"/>
</dbReference>
<dbReference type="PANTHER" id="PTHR11076:SF33">
    <property type="entry name" value="DNA POLYMERASE KAPPA"/>
    <property type="match status" value="1"/>
</dbReference>
<evidence type="ECO:0000256" key="16">
    <source>
        <dbReference type="HAMAP-Rule" id="MF_01113"/>
    </source>
</evidence>